<dbReference type="Gene3D" id="1.20.1280.50">
    <property type="match status" value="1"/>
</dbReference>
<dbReference type="InterPro" id="IPR001810">
    <property type="entry name" value="F-box_dom"/>
</dbReference>
<dbReference type="EMBL" id="JBANRG010000003">
    <property type="protein sequence ID" value="KAK7469050.1"/>
    <property type="molecule type" value="Genomic_DNA"/>
</dbReference>
<name>A0ABR1JY97_9AGAR</name>
<comment type="caution">
    <text evidence="2">The sequence shown here is derived from an EMBL/GenBank/DDBJ whole genome shotgun (WGS) entry which is preliminary data.</text>
</comment>
<evidence type="ECO:0000313" key="3">
    <source>
        <dbReference type="Proteomes" id="UP001498398"/>
    </source>
</evidence>
<protein>
    <recommendedName>
        <fullName evidence="1">F-box domain-containing protein</fullName>
    </recommendedName>
</protein>
<dbReference type="Proteomes" id="UP001498398">
    <property type="component" value="Unassembled WGS sequence"/>
</dbReference>
<keyword evidence="3" id="KW-1185">Reference proteome</keyword>
<evidence type="ECO:0000259" key="1">
    <source>
        <dbReference type="Pfam" id="PF12937"/>
    </source>
</evidence>
<sequence>MHLPSETEAAQINQIVLDIDGDLERCEAEISSLNRVLADLGKRKKHLQSIRDNYRALLAPVRKLPVEILLEIFSYACVQNPSLSITSANYEDKLSMPTFHIARTCSQWRKIALSNPGLWSNITVDLAQRSWNVRDLVKLYLHRSGSTLLTLSIKAFRLHRDTPDSSAYHLQELGRESWELLGLLLKETSRWSRVSFDLAMNIYEDVNYVVHNEGVDTMPSLYSLPKLTHLEFEWDDWSGDDDNIPASFSSSHPRYLCAKFGYLCSITFSTLTNWSRQNYSIKVSLRWTCLFANALA</sequence>
<accession>A0ABR1JY97</accession>
<feature type="domain" description="F-box" evidence="1">
    <location>
        <begin position="63"/>
        <end position="123"/>
    </location>
</feature>
<dbReference type="Pfam" id="PF12937">
    <property type="entry name" value="F-box-like"/>
    <property type="match status" value="1"/>
</dbReference>
<organism evidence="2 3">
    <name type="scientific">Marasmiellus scandens</name>
    <dbReference type="NCBI Taxonomy" id="2682957"/>
    <lineage>
        <taxon>Eukaryota</taxon>
        <taxon>Fungi</taxon>
        <taxon>Dikarya</taxon>
        <taxon>Basidiomycota</taxon>
        <taxon>Agaricomycotina</taxon>
        <taxon>Agaricomycetes</taxon>
        <taxon>Agaricomycetidae</taxon>
        <taxon>Agaricales</taxon>
        <taxon>Marasmiineae</taxon>
        <taxon>Omphalotaceae</taxon>
        <taxon>Marasmiellus</taxon>
    </lineage>
</organism>
<evidence type="ECO:0000313" key="2">
    <source>
        <dbReference type="EMBL" id="KAK7469050.1"/>
    </source>
</evidence>
<reference evidence="2 3" key="1">
    <citation type="submission" date="2024-01" db="EMBL/GenBank/DDBJ databases">
        <title>A draft genome for the cacao thread blight pathogen Marasmiellus scandens.</title>
        <authorList>
            <person name="Baruah I.K."/>
            <person name="Leung J."/>
            <person name="Bukari Y."/>
            <person name="Amoako-Attah I."/>
            <person name="Meinhardt L.W."/>
            <person name="Bailey B.A."/>
            <person name="Cohen S.P."/>
        </authorList>
    </citation>
    <scope>NUCLEOTIDE SEQUENCE [LARGE SCALE GENOMIC DNA]</scope>
    <source>
        <strain evidence="2 3">GH-19</strain>
    </source>
</reference>
<proteinExistence type="predicted"/>
<gene>
    <name evidence="2" type="ORF">VKT23_003543</name>
</gene>